<dbReference type="PANTHER" id="PTHR43236">
    <property type="entry name" value="ANTITOXIN HIGA1"/>
    <property type="match status" value="1"/>
</dbReference>
<comment type="caution">
    <text evidence="2">The sequence shown here is derived from an EMBL/GenBank/DDBJ whole genome shotgun (WGS) entry which is preliminary data.</text>
</comment>
<dbReference type="PATRIC" id="fig|467210.3.peg.1246"/>
<organism evidence="2 3">
    <name type="scientific">Lachnoanaerobaculum saburreum</name>
    <dbReference type="NCBI Taxonomy" id="467210"/>
    <lineage>
        <taxon>Bacteria</taxon>
        <taxon>Bacillati</taxon>
        <taxon>Bacillota</taxon>
        <taxon>Clostridia</taxon>
        <taxon>Lachnospirales</taxon>
        <taxon>Lachnospiraceae</taxon>
        <taxon>Lachnoanaerobaculum</taxon>
    </lineage>
</organism>
<dbReference type="Pfam" id="PF06114">
    <property type="entry name" value="Peptidase_M78"/>
    <property type="match status" value="1"/>
</dbReference>
<feature type="domain" description="IrrE N-terminal-like" evidence="1">
    <location>
        <begin position="48"/>
        <end position="163"/>
    </location>
</feature>
<accession>A0A133ZRC1</accession>
<keyword evidence="3" id="KW-1185">Reference proteome</keyword>
<evidence type="ECO:0000259" key="1">
    <source>
        <dbReference type="Pfam" id="PF06114"/>
    </source>
</evidence>
<dbReference type="Gene3D" id="1.10.10.2910">
    <property type="match status" value="1"/>
</dbReference>
<dbReference type="PANTHER" id="PTHR43236:SF2">
    <property type="entry name" value="BLL0069 PROTEIN"/>
    <property type="match status" value="1"/>
</dbReference>
<dbReference type="AlphaFoldDB" id="A0A133ZRC1"/>
<dbReference type="Proteomes" id="UP000070394">
    <property type="component" value="Unassembled WGS sequence"/>
</dbReference>
<evidence type="ECO:0000313" key="2">
    <source>
        <dbReference type="EMBL" id="KXB57970.1"/>
    </source>
</evidence>
<evidence type="ECO:0000313" key="3">
    <source>
        <dbReference type="Proteomes" id="UP000070394"/>
    </source>
</evidence>
<dbReference type="InterPro" id="IPR010359">
    <property type="entry name" value="IrrE_HExxH"/>
</dbReference>
<protein>
    <submittedName>
        <fullName evidence="2">Putative toxin-antitoxin system, toxin component</fullName>
    </submittedName>
</protein>
<reference evidence="3" key="1">
    <citation type="submission" date="2016-01" db="EMBL/GenBank/DDBJ databases">
        <authorList>
            <person name="Mitreva M."/>
            <person name="Pepin K.H."/>
            <person name="Mihindukulasuriya K.A."/>
            <person name="Fulton R."/>
            <person name="Fronick C."/>
            <person name="O'Laughlin M."/>
            <person name="Miner T."/>
            <person name="Herter B."/>
            <person name="Rosa B.A."/>
            <person name="Cordes M."/>
            <person name="Tomlinson C."/>
            <person name="Wollam A."/>
            <person name="Palsikar V.B."/>
            <person name="Mardis E.R."/>
            <person name="Wilson R.K."/>
        </authorList>
    </citation>
    <scope>NUCLEOTIDE SEQUENCE [LARGE SCALE GENOMIC DNA]</scope>
    <source>
        <strain evidence="3">DNF00896</strain>
    </source>
</reference>
<gene>
    <name evidence="2" type="ORF">HMPREF1866_01256</name>
</gene>
<dbReference type="STRING" id="467210.HMPREF1866_01256"/>
<dbReference type="OrthoDB" id="9816277at2"/>
<sequence length="252" mass="28557">MINKMEISSKAALLRKKLGEDESSPIDIFQLVQTIDKLTLVFYPLNNNISGICYKGKSSNVIVINSDMSIGRQRFSLAHELYHLYFDESGISSVSLTTIGKGDENEKKADQFASYFLIPQSSLYGLIESIKEKNQKKHLDIEDVIRIEQYYGVSHKAILYRLMEEGEIDSEDIKAMETGVIALAARLGYDTAIYYPSSKDKKKIVLGHYIALAEKLLDDEYISYGKYEEILLDGFRDDIVYGIEGEYGVILD</sequence>
<name>A0A133ZRC1_9FIRM</name>
<dbReference type="RefSeq" id="WP_082749821.1">
    <property type="nucleotide sequence ID" value="NZ_KQ959814.1"/>
</dbReference>
<dbReference type="InterPro" id="IPR052345">
    <property type="entry name" value="Rad_response_metalloprotease"/>
</dbReference>
<dbReference type="EMBL" id="LSDA01000066">
    <property type="protein sequence ID" value="KXB57970.1"/>
    <property type="molecule type" value="Genomic_DNA"/>
</dbReference>
<proteinExistence type="predicted"/>